<reference evidence="1" key="1">
    <citation type="journal article" date="2023" name="Science">
        <title>Genome structures resolve the early diversification of teleost fishes.</title>
        <authorList>
            <person name="Parey E."/>
            <person name="Louis A."/>
            <person name="Montfort J."/>
            <person name="Bouchez O."/>
            <person name="Roques C."/>
            <person name="Iampietro C."/>
            <person name="Lluch J."/>
            <person name="Castinel A."/>
            <person name="Donnadieu C."/>
            <person name="Desvignes T."/>
            <person name="Floi Bucao C."/>
            <person name="Jouanno E."/>
            <person name="Wen M."/>
            <person name="Mejri S."/>
            <person name="Dirks R."/>
            <person name="Jansen H."/>
            <person name="Henkel C."/>
            <person name="Chen W.J."/>
            <person name="Zahm M."/>
            <person name="Cabau C."/>
            <person name="Klopp C."/>
            <person name="Thompson A.W."/>
            <person name="Robinson-Rechavi M."/>
            <person name="Braasch I."/>
            <person name="Lecointre G."/>
            <person name="Bobe J."/>
            <person name="Postlethwait J.H."/>
            <person name="Berthelot C."/>
            <person name="Roest Crollius H."/>
            <person name="Guiguen Y."/>
        </authorList>
    </citation>
    <scope>NUCLEOTIDE SEQUENCE</scope>
    <source>
        <strain evidence="1">NC1722</strain>
    </source>
</reference>
<dbReference type="AlphaFoldDB" id="A0AAD7SWY6"/>
<dbReference type="EMBL" id="JAINUG010000027">
    <property type="protein sequence ID" value="KAJ8410312.1"/>
    <property type="molecule type" value="Genomic_DNA"/>
</dbReference>
<comment type="caution">
    <text evidence="1">The sequence shown here is derived from an EMBL/GenBank/DDBJ whole genome shotgun (WGS) entry which is preliminary data.</text>
</comment>
<keyword evidence="2" id="KW-1185">Reference proteome</keyword>
<evidence type="ECO:0000313" key="2">
    <source>
        <dbReference type="Proteomes" id="UP001221898"/>
    </source>
</evidence>
<evidence type="ECO:0000313" key="1">
    <source>
        <dbReference type="EMBL" id="KAJ8410312.1"/>
    </source>
</evidence>
<proteinExistence type="predicted"/>
<dbReference type="Proteomes" id="UP001221898">
    <property type="component" value="Unassembled WGS sequence"/>
</dbReference>
<name>A0AAD7SWY6_9TELE</name>
<protein>
    <submittedName>
        <fullName evidence="1">Uncharacterized protein</fullName>
    </submittedName>
</protein>
<organism evidence="1 2">
    <name type="scientific">Aldrovandia affinis</name>
    <dbReference type="NCBI Taxonomy" id="143900"/>
    <lineage>
        <taxon>Eukaryota</taxon>
        <taxon>Metazoa</taxon>
        <taxon>Chordata</taxon>
        <taxon>Craniata</taxon>
        <taxon>Vertebrata</taxon>
        <taxon>Euteleostomi</taxon>
        <taxon>Actinopterygii</taxon>
        <taxon>Neopterygii</taxon>
        <taxon>Teleostei</taxon>
        <taxon>Notacanthiformes</taxon>
        <taxon>Halosauridae</taxon>
        <taxon>Aldrovandia</taxon>
    </lineage>
</organism>
<accession>A0AAD7SWY6</accession>
<gene>
    <name evidence="1" type="ORF">AAFF_G00202930</name>
</gene>
<sequence length="67" mass="7585">MGQEHQTEEAMPYILTTLCTLITLIPSQTLEGAERGRMRSETQGEMLLRRRDFWGKQALTGCMPASL</sequence>